<evidence type="ECO:0000256" key="2">
    <source>
        <dbReference type="ARBA" id="ARBA00022475"/>
    </source>
</evidence>
<evidence type="ECO:0000259" key="7">
    <source>
        <dbReference type="PROSITE" id="PS50850"/>
    </source>
</evidence>
<dbReference type="PANTHER" id="PTHR23513">
    <property type="entry name" value="INTEGRAL MEMBRANE EFFLUX PROTEIN-RELATED"/>
    <property type="match status" value="1"/>
</dbReference>
<comment type="subcellular location">
    <subcellularLocation>
        <location evidence="1">Cell membrane</location>
        <topology evidence="1">Multi-pass membrane protein</topology>
    </subcellularLocation>
</comment>
<reference evidence="8" key="1">
    <citation type="submission" date="2023-06" db="EMBL/GenBank/DDBJ databases">
        <title>SYSU T00b26.</title>
        <authorList>
            <person name="Gao L."/>
            <person name="Fang B.-Z."/>
            <person name="Li W.-J."/>
        </authorList>
    </citation>
    <scope>NUCLEOTIDE SEQUENCE</scope>
    <source>
        <strain evidence="8">SYSU T00b26</strain>
    </source>
</reference>
<feature type="transmembrane region" description="Helical" evidence="6">
    <location>
        <begin position="253"/>
        <end position="273"/>
    </location>
</feature>
<protein>
    <submittedName>
        <fullName evidence="8">MFS transporter</fullName>
    </submittedName>
</protein>
<dbReference type="InterPro" id="IPR020846">
    <property type="entry name" value="MFS_dom"/>
</dbReference>
<dbReference type="Gene3D" id="1.20.1250.20">
    <property type="entry name" value="MFS general substrate transporter like domains"/>
    <property type="match status" value="1"/>
</dbReference>
<dbReference type="CDD" id="cd06173">
    <property type="entry name" value="MFS_MefA_like"/>
    <property type="match status" value="1"/>
</dbReference>
<keyword evidence="4 6" id="KW-1133">Transmembrane helix</keyword>
<dbReference type="SUPFAM" id="SSF103473">
    <property type="entry name" value="MFS general substrate transporter"/>
    <property type="match status" value="1"/>
</dbReference>
<evidence type="ECO:0000256" key="5">
    <source>
        <dbReference type="ARBA" id="ARBA00023136"/>
    </source>
</evidence>
<feature type="transmembrane region" description="Helical" evidence="6">
    <location>
        <begin position="86"/>
        <end position="103"/>
    </location>
</feature>
<feature type="transmembrane region" description="Helical" evidence="6">
    <location>
        <begin position="381"/>
        <end position="401"/>
    </location>
</feature>
<feature type="transmembrane region" description="Helical" evidence="6">
    <location>
        <begin position="354"/>
        <end position="375"/>
    </location>
</feature>
<feature type="transmembrane region" description="Helical" evidence="6">
    <location>
        <begin position="31"/>
        <end position="51"/>
    </location>
</feature>
<feature type="transmembrane region" description="Helical" evidence="6">
    <location>
        <begin position="228"/>
        <end position="247"/>
    </location>
</feature>
<evidence type="ECO:0000313" key="8">
    <source>
        <dbReference type="EMBL" id="MDN4472977.1"/>
    </source>
</evidence>
<gene>
    <name evidence="8" type="ORF">QQX04_08250</name>
</gene>
<comment type="caution">
    <text evidence="8">The sequence shown here is derived from an EMBL/GenBank/DDBJ whole genome shotgun (WGS) entry which is preliminary data.</text>
</comment>
<evidence type="ECO:0000256" key="4">
    <source>
        <dbReference type="ARBA" id="ARBA00022989"/>
    </source>
</evidence>
<dbReference type="Pfam" id="PF07690">
    <property type="entry name" value="MFS_1"/>
    <property type="match status" value="1"/>
</dbReference>
<feature type="transmembrane region" description="Helical" evidence="6">
    <location>
        <begin position="109"/>
        <end position="127"/>
    </location>
</feature>
<keyword evidence="3 6" id="KW-0812">Transmembrane</keyword>
<evidence type="ECO:0000313" key="9">
    <source>
        <dbReference type="Proteomes" id="UP001172738"/>
    </source>
</evidence>
<proteinExistence type="predicted"/>
<dbReference type="EMBL" id="JAUHPV010000004">
    <property type="protein sequence ID" value="MDN4472977.1"/>
    <property type="molecule type" value="Genomic_DNA"/>
</dbReference>
<accession>A0ABT8G1M9</accession>
<feature type="transmembrane region" description="Helical" evidence="6">
    <location>
        <begin position="313"/>
        <end position="333"/>
    </location>
</feature>
<feature type="transmembrane region" description="Helical" evidence="6">
    <location>
        <begin position="285"/>
        <end position="307"/>
    </location>
</feature>
<keyword evidence="5 6" id="KW-0472">Membrane</keyword>
<dbReference type="InterPro" id="IPR011701">
    <property type="entry name" value="MFS"/>
</dbReference>
<organism evidence="8 9">
    <name type="scientific">Demequina zhanjiangensis</name>
    <dbReference type="NCBI Taxonomy" id="3051659"/>
    <lineage>
        <taxon>Bacteria</taxon>
        <taxon>Bacillati</taxon>
        <taxon>Actinomycetota</taxon>
        <taxon>Actinomycetes</taxon>
        <taxon>Micrococcales</taxon>
        <taxon>Demequinaceae</taxon>
        <taxon>Demequina</taxon>
    </lineage>
</organism>
<feature type="domain" description="Major facilitator superfamily (MFS) profile" evidence="7">
    <location>
        <begin position="1"/>
        <end position="403"/>
    </location>
</feature>
<dbReference type="RefSeq" id="WP_301128060.1">
    <property type="nucleotide sequence ID" value="NZ_JAUHPV010000004.1"/>
</dbReference>
<sequence length="411" mass="41625">MTAQPPPQPQARGPLRALVTARVAERFADELAVLGIPLVATVTLAASPLWIGTIKAGLFLAPLLISLPAGLWADRFSPRRIMATAALVRGLALAAIAGVWALGWLTERWLLALAVAAGLAATTYVVVAQAAVPAMMPQGALGAANARIETGAHVSSTVAPTLGGVLGRFAAAPLLPLAAAASTVVTGFAALKLPEPRRHVHAAPPRIRDGLAYVVSHPLQRRILARSAVANLGMMAIVAMMPVAVIRTMGFDALALGVLLGVSGVGGIAGAAASPALTRRFGEGGVVVAASVVGGAAALLYPVSLALPRGWNIGVLLLAETVSLAAVTVYSVTGRTLRQQLCPPDMQGRMNASMSFAVQGTGPVGAVLGGALASAAGTPAAFWAGALLILASVPLVLLSPLRGMREVPVER</sequence>
<evidence type="ECO:0000256" key="6">
    <source>
        <dbReference type="SAM" id="Phobius"/>
    </source>
</evidence>
<keyword evidence="9" id="KW-1185">Reference proteome</keyword>
<evidence type="ECO:0000256" key="1">
    <source>
        <dbReference type="ARBA" id="ARBA00004651"/>
    </source>
</evidence>
<dbReference type="PROSITE" id="PS50850">
    <property type="entry name" value="MFS"/>
    <property type="match status" value="1"/>
</dbReference>
<keyword evidence="2" id="KW-1003">Cell membrane</keyword>
<dbReference type="Proteomes" id="UP001172738">
    <property type="component" value="Unassembled WGS sequence"/>
</dbReference>
<dbReference type="InterPro" id="IPR036259">
    <property type="entry name" value="MFS_trans_sf"/>
</dbReference>
<dbReference type="PANTHER" id="PTHR23513:SF6">
    <property type="entry name" value="MAJOR FACILITATOR SUPERFAMILY ASSOCIATED DOMAIN-CONTAINING PROTEIN"/>
    <property type="match status" value="1"/>
</dbReference>
<name>A0ABT8G1M9_9MICO</name>
<evidence type="ECO:0000256" key="3">
    <source>
        <dbReference type="ARBA" id="ARBA00022692"/>
    </source>
</evidence>